<comment type="caution">
    <text evidence="1">The sequence shown here is derived from an EMBL/GenBank/DDBJ whole genome shotgun (WGS) entry which is preliminary data.</text>
</comment>
<evidence type="ECO:0000313" key="2">
    <source>
        <dbReference type="Proteomes" id="UP000050920"/>
    </source>
</evidence>
<accession>A0A0R2NM66</accession>
<organism evidence="1 2">
    <name type="scientific">Lactiplantibacillus fabifermentans DSM 21115</name>
    <dbReference type="NCBI Taxonomy" id="1413187"/>
    <lineage>
        <taxon>Bacteria</taxon>
        <taxon>Bacillati</taxon>
        <taxon>Bacillota</taxon>
        <taxon>Bacilli</taxon>
        <taxon>Lactobacillales</taxon>
        <taxon>Lactobacillaceae</taxon>
        <taxon>Lactiplantibacillus</taxon>
    </lineage>
</organism>
<protein>
    <submittedName>
        <fullName evidence="1">Uncharacterized protein</fullName>
    </submittedName>
</protein>
<sequence length="84" mass="9085">MVRDTDAFVGLGNKLVANANKAQANDLITEINVASLQGHHSIIWNKSEISVGVINTLSEEDISVSKCPGGGYVIDWQEALEMEE</sequence>
<dbReference type="Proteomes" id="UP000050920">
    <property type="component" value="Unassembled WGS sequence"/>
</dbReference>
<keyword evidence="2" id="KW-1185">Reference proteome</keyword>
<proteinExistence type="predicted"/>
<name>A0A0R2NM66_9LACO</name>
<reference evidence="1 2" key="1">
    <citation type="journal article" date="2015" name="Genome Announc.">
        <title>Expanding the biotechnology potential of lactobacilli through comparative genomics of 213 strains and associated genera.</title>
        <authorList>
            <person name="Sun Z."/>
            <person name="Harris H.M."/>
            <person name="McCann A."/>
            <person name="Guo C."/>
            <person name="Argimon S."/>
            <person name="Zhang W."/>
            <person name="Yang X."/>
            <person name="Jeffery I.B."/>
            <person name="Cooney J.C."/>
            <person name="Kagawa T.F."/>
            <person name="Liu W."/>
            <person name="Song Y."/>
            <person name="Salvetti E."/>
            <person name="Wrobel A."/>
            <person name="Rasinkangas P."/>
            <person name="Parkhill J."/>
            <person name="Rea M.C."/>
            <person name="O'Sullivan O."/>
            <person name="Ritari J."/>
            <person name="Douillard F.P."/>
            <person name="Paul Ross R."/>
            <person name="Yang R."/>
            <person name="Briner A.E."/>
            <person name="Felis G.E."/>
            <person name="de Vos W.M."/>
            <person name="Barrangou R."/>
            <person name="Klaenhammer T.R."/>
            <person name="Caufield P.W."/>
            <person name="Cui Y."/>
            <person name="Zhang H."/>
            <person name="O'Toole P.W."/>
        </authorList>
    </citation>
    <scope>NUCLEOTIDE SEQUENCE [LARGE SCALE GENOMIC DNA]</scope>
    <source>
        <strain evidence="1 2">DSM 21115</strain>
    </source>
</reference>
<gene>
    <name evidence="1" type="ORF">DY78_GL000573</name>
</gene>
<dbReference type="EMBL" id="AYGX02000103">
    <property type="protein sequence ID" value="KRO26833.1"/>
    <property type="molecule type" value="Genomic_DNA"/>
</dbReference>
<dbReference type="RefSeq" id="WP_024626239.1">
    <property type="nucleotide sequence ID" value="NZ_AYGX02000103.1"/>
</dbReference>
<evidence type="ECO:0000313" key="1">
    <source>
        <dbReference type="EMBL" id="KRO26833.1"/>
    </source>
</evidence>
<dbReference type="AlphaFoldDB" id="A0A0R2NM66"/>